<dbReference type="Gene3D" id="3.40.50.300">
    <property type="entry name" value="P-loop containing nucleotide triphosphate hydrolases"/>
    <property type="match status" value="1"/>
</dbReference>
<keyword evidence="3" id="KW-1185">Reference proteome</keyword>
<dbReference type="Proteomes" id="UP000547209">
    <property type="component" value="Unassembled WGS sequence"/>
</dbReference>
<evidence type="ECO:0000313" key="2">
    <source>
        <dbReference type="EMBL" id="MBB6672242.1"/>
    </source>
</evidence>
<dbReference type="SUPFAM" id="SSF52540">
    <property type="entry name" value="P-loop containing nucleoside triphosphate hydrolases"/>
    <property type="match status" value="1"/>
</dbReference>
<dbReference type="EMBL" id="JACJVP010000025">
    <property type="protein sequence ID" value="MBB6672242.1"/>
    <property type="molecule type" value="Genomic_DNA"/>
</dbReference>
<proteinExistence type="predicted"/>
<evidence type="ECO:0000259" key="1">
    <source>
        <dbReference type="Pfam" id="PF13401"/>
    </source>
</evidence>
<accession>A0A7X0RRE3</accession>
<reference evidence="2 3" key="1">
    <citation type="submission" date="2020-08" db="EMBL/GenBank/DDBJ databases">
        <title>Cohnella phylogeny.</title>
        <authorList>
            <person name="Dunlap C."/>
        </authorList>
    </citation>
    <scope>NUCLEOTIDE SEQUENCE [LARGE SCALE GENOMIC DNA]</scope>
    <source>
        <strain evidence="2 3">DSM 28246</strain>
    </source>
</reference>
<gene>
    <name evidence="2" type="ORF">H7C19_16295</name>
</gene>
<evidence type="ECO:0000313" key="3">
    <source>
        <dbReference type="Proteomes" id="UP000547209"/>
    </source>
</evidence>
<keyword evidence="2" id="KW-0547">Nucleotide-binding</keyword>
<dbReference type="GO" id="GO:0016887">
    <property type="term" value="F:ATP hydrolysis activity"/>
    <property type="evidence" value="ECO:0007669"/>
    <property type="project" value="InterPro"/>
</dbReference>
<dbReference type="Pfam" id="PF13401">
    <property type="entry name" value="AAA_22"/>
    <property type="match status" value="1"/>
</dbReference>
<protein>
    <submittedName>
        <fullName evidence="2">ATP-binding protein</fullName>
    </submittedName>
</protein>
<name>A0A7X0RRE3_9BACL</name>
<dbReference type="InterPro" id="IPR027417">
    <property type="entry name" value="P-loop_NTPase"/>
</dbReference>
<organism evidence="2 3">
    <name type="scientific">Cohnella nanjingensis</name>
    <dbReference type="NCBI Taxonomy" id="1387779"/>
    <lineage>
        <taxon>Bacteria</taxon>
        <taxon>Bacillati</taxon>
        <taxon>Bacillota</taxon>
        <taxon>Bacilli</taxon>
        <taxon>Bacillales</taxon>
        <taxon>Paenibacillaceae</taxon>
        <taxon>Cohnella</taxon>
    </lineage>
</organism>
<dbReference type="AlphaFoldDB" id="A0A7X0RRE3"/>
<comment type="caution">
    <text evidence="2">The sequence shown here is derived from an EMBL/GenBank/DDBJ whole genome shotgun (WGS) entry which is preliminary data.</text>
</comment>
<dbReference type="InterPro" id="IPR049945">
    <property type="entry name" value="AAA_22"/>
</dbReference>
<sequence>MDSSYPRGDNLKLRVKDVFIAGALPIHTYIFRKSEFGLTYEFRLQNVIDMVGFLTSIVGPSKTGKTVLCDKVIGQNHYVDFIGNDFKDTEDFWVTIANRVGISLERDHTEIRKIEGQGLAGTKEEITTSITESFHSNKDKVIQYFINNDLVLLLDDFHYASSEKQLEIAYQLKDAIRKGFRTIIISLPHRSDDAIRKNTDLGGRLNLINIEPWNKDELREIAVAGFGKLDMEIDLTIADNIAQESLSSPQLMQSICYNLGMLLNIDNTATPVMPDQGLLVKAYRMTSLNLLAYQEVARKLKTGPNPRGQKRKTYMTIKKEEVDIYELLLKAIAEDPPTVSLSTDSIKRRIDVLLGDAADKPDRVKIKTAIDQVQSIIQSSEPVYQVFEYKDDEVYILEPLFLFYLRWGIL</sequence>
<dbReference type="GO" id="GO:0005524">
    <property type="term" value="F:ATP binding"/>
    <property type="evidence" value="ECO:0007669"/>
    <property type="project" value="UniProtKB-KW"/>
</dbReference>
<feature type="domain" description="ORC1/DEAH AAA+ ATPase" evidence="1">
    <location>
        <begin position="55"/>
        <end position="188"/>
    </location>
</feature>
<keyword evidence="2" id="KW-0067">ATP-binding</keyword>